<reference evidence="3" key="1">
    <citation type="journal article" date="2021" name="PeerJ">
        <title>Extensive microbial diversity within the chicken gut microbiome revealed by metagenomics and culture.</title>
        <authorList>
            <person name="Gilroy R."/>
            <person name="Ravi A."/>
            <person name="Getino M."/>
            <person name="Pursley I."/>
            <person name="Horton D.L."/>
            <person name="Alikhan N.F."/>
            <person name="Baker D."/>
            <person name="Gharbi K."/>
            <person name="Hall N."/>
            <person name="Watson M."/>
            <person name="Adriaenssens E.M."/>
            <person name="Foster-Nyarko E."/>
            <person name="Jarju S."/>
            <person name="Secka A."/>
            <person name="Antonio M."/>
            <person name="Oren A."/>
            <person name="Chaudhuri R.R."/>
            <person name="La Ragione R."/>
            <person name="Hildebrand F."/>
            <person name="Pallen M.J."/>
        </authorList>
    </citation>
    <scope>NUCLEOTIDE SEQUENCE</scope>
    <source>
        <strain evidence="3">USASDec5-558</strain>
    </source>
</reference>
<evidence type="ECO:0000256" key="1">
    <source>
        <dbReference type="SAM" id="MobiDB-lite"/>
    </source>
</evidence>
<organism evidence="3 4">
    <name type="scientific">Candidatus Anaerobiospirillum pullistercoris</name>
    <dbReference type="NCBI Taxonomy" id="2838452"/>
    <lineage>
        <taxon>Bacteria</taxon>
        <taxon>Pseudomonadati</taxon>
        <taxon>Pseudomonadota</taxon>
        <taxon>Gammaproteobacteria</taxon>
        <taxon>Aeromonadales</taxon>
        <taxon>Succinivibrionaceae</taxon>
        <taxon>Anaerobiospirillum</taxon>
    </lineage>
</organism>
<dbReference type="InterPro" id="IPR050767">
    <property type="entry name" value="Sel1_AlgK"/>
</dbReference>
<dbReference type="PANTHER" id="PTHR11102:SF160">
    <property type="entry name" value="ERAD-ASSOCIATED E3 UBIQUITIN-PROTEIN LIGASE COMPONENT HRD3"/>
    <property type="match status" value="1"/>
</dbReference>
<dbReference type="PANTHER" id="PTHR11102">
    <property type="entry name" value="SEL-1-LIKE PROTEIN"/>
    <property type="match status" value="1"/>
</dbReference>
<evidence type="ECO:0000313" key="4">
    <source>
        <dbReference type="Proteomes" id="UP000886829"/>
    </source>
</evidence>
<accession>A0A9D1WD91</accession>
<name>A0A9D1WD91_9GAMM</name>
<dbReference type="AlphaFoldDB" id="A0A9D1WD91"/>
<evidence type="ECO:0000313" key="3">
    <source>
        <dbReference type="EMBL" id="HIX56712.1"/>
    </source>
</evidence>
<dbReference type="InterPro" id="IPR006597">
    <property type="entry name" value="Sel1-like"/>
</dbReference>
<dbReference type="SMART" id="SM00671">
    <property type="entry name" value="SEL1"/>
    <property type="match status" value="4"/>
</dbReference>
<proteinExistence type="predicted"/>
<feature type="transmembrane region" description="Helical" evidence="2">
    <location>
        <begin position="21"/>
        <end position="44"/>
    </location>
</feature>
<dbReference type="SUPFAM" id="SSF81901">
    <property type="entry name" value="HCP-like"/>
    <property type="match status" value="1"/>
</dbReference>
<sequence length="599" mass="66360">MANMLKKVKAKEKRERSRFMQAFIMALIFITLLSGFFAAGLWIYTSNSEAERRSIAEHGITALARGDLMMARKYLEEADAKAEPYATEFLAWMDTSSGHYNDALRYAVRANNFQRFLSFELLGDLAIIGVGVDSAKGGSAAISYFEQGALRLAREQIAEERGVDIDDLFTNEHGVLRDDPEVNERAIALFSDMVQRALPLFQDDNDYSNFIMRAKRKGAKNLEIALGDMLFRGNDRFAANAEKALEYWQSAMENGDARALDRLAGAYWHGYAVKRDPQAAIDLYSTSASQHRSPVAMYALGLISLRHPQANANGAVNLFNNAASLGYGPASTALGVLAMTETYNAQSISSARNWFRIAAEEQRDLSGRIFYDLMLMSGTGGVRDFVSGFDDMLILAKSFQPAQTIIDLLQKRVAPEDILRESLILSNLVLRGQLAYREGDPLAPLNLKDPVTGEEMERPFSYYTSVTKMDQNIKQRFGERNFTAPMDLAELTINNQKIISPELAKLVVQFAPATGVSAFDQVPLMPRPLPPKVPSHYSISDFVPPAVLVQTTPLFSAPHVFTTIDSSLFDFDKVQQFTMPEEDTGSSAAGSPELAQGSY</sequence>
<gene>
    <name evidence="3" type="ORF">H9850_04475</name>
</gene>
<evidence type="ECO:0000256" key="2">
    <source>
        <dbReference type="SAM" id="Phobius"/>
    </source>
</evidence>
<feature type="region of interest" description="Disordered" evidence="1">
    <location>
        <begin position="580"/>
        <end position="599"/>
    </location>
</feature>
<reference evidence="3" key="2">
    <citation type="submission" date="2021-04" db="EMBL/GenBank/DDBJ databases">
        <authorList>
            <person name="Gilroy R."/>
        </authorList>
    </citation>
    <scope>NUCLEOTIDE SEQUENCE</scope>
    <source>
        <strain evidence="3">USASDec5-558</strain>
    </source>
</reference>
<dbReference type="InterPro" id="IPR011990">
    <property type="entry name" value="TPR-like_helical_dom_sf"/>
</dbReference>
<keyword evidence="2" id="KW-0812">Transmembrane</keyword>
<dbReference type="EMBL" id="DXEV01000088">
    <property type="protein sequence ID" value="HIX56712.1"/>
    <property type="molecule type" value="Genomic_DNA"/>
</dbReference>
<keyword evidence="2" id="KW-1133">Transmembrane helix</keyword>
<evidence type="ECO:0008006" key="5">
    <source>
        <dbReference type="Google" id="ProtNLM"/>
    </source>
</evidence>
<dbReference type="Gene3D" id="1.25.40.10">
    <property type="entry name" value="Tetratricopeptide repeat domain"/>
    <property type="match status" value="1"/>
</dbReference>
<dbReference type="Pfam" id="PF08238">
    <property type="entry name" value="Sel1"/>
    <property type="match status" value="4"/>
</dbReference>
<dbReference type="Proteomes" id="UP000886829">
    <property type="component" value="Unassembled WGS sequence"/>
</dbReference>
<comment type="caution">
    <text evidence="3">The sequence shown here is derived from an EMBL/GenBank/DDBJ whole genome shotgun (WGS) entry which is preliminary data.</text>
</comment>
<protein>
    <recommendedName>
        <fullName evidence="5">Sel1 repeat family protein</fullName>
    </recommendedName>
</protein>
<keyword evidence="2" id="KW-0472">Membrane</keyword>